<comment type="caution">
    <text evidence="2">The sequence shown here is derived from an EMBL/GenBank/DDBJ whole genome shotgun (WGS) entry which is preliminary data.</text>
</comment>
<dbReference type="AlphaFoldDB" id="A0A2D0KKT3"/>
<gene>
    <name evidence="2" type="ORF">Xsto_03385</name>
</gene>
<keyword evidence="2" id="KW-0808">Transferase</keyword>
<evidence type="ECO:0000313" key="2">
    <source>
        <dbReference type="EMBL" id="PHM64049.1"/>
    </source>
</evidence>
<reference evidence="2 3" key="1">
    <citation type="journal article" date="2017" name="Nat. Microbiol.">
        <title>Natural product diversity associated with the nematode symbionts Photorhabdus and Xenorhabdus.</title>
        <authorList>
            <person name="Tobias N.J."/>
            <person name="Wolff H."/>
            <person name="Djahanschiri B."/>
            <person name="Grundmann F."/>
            <person name="Kronenwerth M."/>
            <person name="Shi Y.M."/>
            <person name="Simonyi S."/>
            <person name="Grun P."/>
            <person name="Shapiro-Ilan D."/>
            <person name="Pidot S.J."/>
            <person name="Stinear T.P."/>
            <person name="Ebersberger I."/>
            <person name="Bode H.B."/>
        </authorList>
    </citation>
    <scope>NUCLEOTIDE SEQUENCE [LARGE SCALE GENOMIC DNA]</scope>
    <source>
        <strain evidence="2 3">DSM 17904</strain>
    </source>
</reference>
<dbReference type="SUPFAM" id="SSF55729">
    <property type="entry name" value="Acyl-CoA N-acyltransferases (Nat)"/>
    <property type="match status" value="1"/>
</dbReference>
<protein>
    <submittedName>
        <fullName evidence="2">Acetyltransferase</fullName>
    </submittedName>
</protein>
<dbReference type="InterPro" id="IPR016181">
    <property type="entry name" value="Acyl_CoA_acyltransferase"/>
</dbReference>
<dbReference type="RefSeq" id="WP_099125810.1">
    <property type="nucleotide sequence ID" value="NZ_CAWNRH010000113.1"/>
</dbReference>
<evidence type="ECO:0000259" key="1">
    <source>
        <dbReference type="PROSITE" id="PS51186"/>
    </source>
</evidence>
<dbReference type="EMBL" id="NJAJ01000038">
    <property type="protein sequence ID" value="PHM64049.1"/>
    <property type="molecule type" value="Genomic_DNA"/>
</dbReference>
<dbReference type="PROSITE" id="PS51186">
    <property type="entry name" value="GNAT"/>
    <property type="match status" value="1"/>
</dbReference>
<feature type="domain" description="N-acetyltransferase" evidence="1">
    <location>
        <begin position="3"/>
        <end position="162"/>
    </location>
</feature>
<proteinExistence type="predicted"/>
<name>A0A2D0KKT3_9GAMM</name>
<keyword evidence="3" id="KW-1185">Reference proteome</keyword>
<dbReference type="PANTHER" id="PTHR43415:SF3">
    <property type="entry name" value="GNAT-FAMILY ACETYLTRANSFERASE"/>
    <property type="match status" value="1"/>
</dbReference>
<dbReference type="Gene3D" id="3.40.630.30">
    <property type="match status" value="1"/>
</dbReference>
<accession>A0A2D0KKT3</accession>
<evidence type="ECO:0000313" key="3">
    <source>
        <dbReference type="Proteomes" id="UP000222366"/>
    </source>
</evidence>
<dbReference type="PANTHER" id="PTHR43415">
    <property type="entry name" value="SPERMIDINE N(1)-ACETYLTRANSFERASE"/>
    <property type="match status" value="1"/>
</dbReference>
<sequence length="167" mass="19428">MKTKIRSAETEDAEHFQRIYGHHDVYIYTLQRPCPSLEMWRERLKNNRTQGVFDFVAEIDRKVVGTLGLYSYPNPRRKHVISLSIGIDPDYSGRGIGSEMMEFAIDYVFNWLGCIRIDLEVFTDNEKAIALYTKFGFEMEGIQRKAALKQGRYCNVMDMSLINEQGL</sequence>
<dbReference type="GO" id="GO:0016747">
    <property type="term" value="F:acyltransferase activity, transferring groups other than amino-acyl groups"/>
    <property type="evidence" value="ECO:0007669"/>
    <property type="project" value="InterPro"/>
</dbReference>
<dbReference type="CDD" id="cd04301">
    <property type="entry name" value="NAT_SF"/>
    <property type="match status" value="1"/>
</dbReference>
<dbReference type="Pfam" id="PF00583">
    <property type="entry name" value="Acetyltransf_1"/>
    <property type="match status" value="1"/>
</dbReference>
<dbReference type="InterPro" id="IPR000182">
    <property type="entry name" value="GNAT_dom"/>
</dbReference>
<organism evidence="2 3">
    <name type="scientific">Xenorhabdus stockiae</name>
    <dbReference type="NCBI Taxonomy" id="351614"/>
    <lineage>
        <taxon>Bacteria</taxon>
        <taxon>Pseudomonadati</taxon>
        <taxon>Pseudomonadota</taxon>
        <taxon>Gammaproteobacteria</taxon>
        <taxon>Enterobacterales</taxon>
        <taxon>Morganellaceae</taxon>
        <taxon>Xenorhabdus</taxon>
    </lineage>
</organism>
<dbReference type="Proteomes" id="UP000222366">
    <property type="component" value="Unassembled WGS sequence"/>
</dbReference>